<accession>A0AAD3MKN3</accession>
<sequence>MEQKVFAVIVLFLTLSLGFCSSHTYVLDDKTGLGRVFDGIGGLSGGGATSRLLVSYAEPYRSQILDYLFKPNFGASLHILKVEIGR</sequence>
<evidence type="ECO:0000313" key="3">
    <source>
        <dbReference type="EMBL" id="GLD56413.1"/>
    </source>
</evidence>
<keyword evidence="1" id="KW-0732">Signal</keyword>
<dbReference type="Gene3D" id="3.20.20.80">
    <property type="entry name" value="Glycosidases"/>
    <property type="match status" value="1"/>
</dbReference>
<dbReference type="PANTHER" id="PTHR15172">
    <property type="entry name" value="GALACTOCEREBROSIDASE"/>
    <property type="match status" value="1"/>
</dbReference>
<dbReference type="Proteomes" id="UP001279410">
    <property type="component" value="Unassembled WGS sequence"/>
</dbReference>
<dbReference type="GO" id="GO:0004336">
    <property type="term" value="F:galactosylceramidase activity"/>
    <property type="evidence" value="ECO:0007669"/>
    <property type="project" value="InterPro"/>
</dbReference>
<dbReference type="GO" id="GO:0005764">
    <property type="term" value="C:lysosome"/>
    <property type="evidence" value="ECO:0007669"/>
    <property type="project" value="TreeGrafter"/>
</dbReference>
<dbReference type="InterPro" id="IPR049161">
    <property type="entry name" value="GH59_cat"/>
</dbReference>
<protein>
    <submittedName>
        <fullName evidence="3">Galactocerebrosidase</fullName>
    </submittedName>
</protein>
<dbReference type="EMBL" id="BRZM01000024">
    <property type="protein sequence ID" value="GLD56413.1"/>
    <property type="molecule type" value="Genomic_DNA"/>
</dbReference>
<name>A0AAD3MKN3_LATJO</name>
<evidence type="ECO:0000259" key="2">
    <source>
        <dbReference type="Pfam" id="PF02057"/>
    </source>
</evidence>
<dbReference type="GO" id="GO:0006683">
    <property type="term" value="P:galactosylceramide catabolic process"/>
    <property type="evidence" value="ECO:0007669"/>
    <property type="project" value="InterPro"/>
</dbReference>
<dbReference type="GO" id="GO:0016020">
    <property type="term" value="C:membrane"/>
    <property type="evidence" value="ECO:0007669"/>
    <property type="project" value="GOC"/>
</dbReference>
<feature type="domain" description="Glycosyl hydrolase family 59 catalytic" evidence="2">
    <location>
        <begin position="37"/>
        <end position="85"/>
    </location>
</feature>
<reference evidence="3" key="1">
    <citation type="submission" date="2022-08" db="EMBL/GenBank/DDBJ databases">
        <title>Genome sequencing of akame (Lates japonicus).</title>
        <authorList>
            <person name="Hashiguchi Y."/>
            <person name="Takahashi H."/>
        </authorList>
    </citation>
    <scope>NUCLEOTIDE SEQUENCE</scope>
    <source>
        <strain evidence="3">Kochi</strain>
    </source>
</reference>
<evidence type="ECO:0000313" key="4">
    <source>
        <dbReference type="Proteomes" id="UP001279410"/>
    </source>
</evidence>
<dbReference type="AlphaFoldDB" id="A0AAD3MKN3"/>
<dbReference type="InterPro" id="IPR001286">
    <property type="entry name" value="Glyco_hydro_59"/>
</dbReference>
<organism evidence="3 4">
    <name type="scientific">Lates japonicus</name>
    <name type="common">Japanese lates</name>
    <dbReference type="NCBI Taxonomy" id="270547"/>
    <lineage>
        <taxon>Eukaryota</taxon>
        <taxon>Metazoa</taxon>
        <taxon>Chordata</taxon>
        <taxon>Craniata</taxon>
        <taxon>Vertebrata</taxon>
        <taxon>Euteleostomi</taxon>
        <taxon>Actinopterygii</taxon>
        <taxon>Neopterygii</taxon>
        <taxon>Teleostei</taxon>
        <taxon>Neoteleostei</taxon>
        <taxon>Acanthomorphata</taxon>
        <taxon>Carangaria</taxon>
        <taxon>Carangaria incertae sedis</taxon>
        <taxon>Centropomidae</taxon>
        <taxon>Lates</taxon>
    </lineage>
</organism>
<keyword evidence="4" id="KW-1185">Reference proteome</keyword>
<comment type="caution">
    <text evidence="3">The sequence shown here is derived from an EMBL/GenBank/DDBJ whole genome shotgun (WGS) entry which is preliminary data.</text>
</comment>
<gene>
    <name evidence="3" type="ORF">AKAME5_000876300</name>
</gene>
<dbReference type="Pfam" id="PF02057">
    <property type="entry name" value="Glyco_hydro_59"/>
    <property type="match status" value="1"/>
</dbReference>
<proteinExistence type="predicted"/>
<feature type="chain" id="PRO_5042135044" evidence="1">
    <location>
        <begin position="23"/>
        <end position="86"/>
    </location>
</feature>
<dbReference type="PANTHER" id="PTHR15172:SF1">
    <property type="entry name" value="GALACTOCEREBROSIDASE"/>
    <property type="match status" value="1"/>
</dbReference>
<feature type="signal peptide" evidence="1">
    <location>
        <begin position="1"/>
        <end position="22"/>
    </location>
</feature>
<evidence type="ECO:0000256" key="1">
    <source>
        <dbReference type="SAM" id="SignalP"/>
    </source>
</evidence>